<organism evidence="2 3">
    <name type="scientific">Gnomoniopsis smithogilvyi</name>
    <dbReference type="NCBI Taxonomy" id="1191159"/>
    <lineage>
        <taxon>Eukaryota</taxon>
        <taxon>Fungi</taxon>
        <taxon>Dikarya</taxon>
        <taxon>Ascomycota</taxon>
        <taxon>Pezizomycotina</taxon>
        <taxon>Sordariomycetes</taxon>
        <taxon>Sordariomycetidae</taxon>
        <taxon>Diaporthales</taxon>
        <taxon>Gnomoniaceae</taxon>
        <taxon>Gnomoniopsis</taxon>
    </lineage>
</organism>
<proteinExistence type="predicted"/>
<gene>
    <name evidence="2" type="ORF">N0V93_007747</name>
</gene>
<keyword evidence="3" id="KW-1185">Reference proteome</keyword>
<sequence length="100" mass="10738">MASGSIRGALYILLLASSPTNAIGLSSSSFGAQDVDTPESLKQSQSKWVELGETTFDSSALTLGEIERHTLQRRTPVRAIERMYGIGRLEAFAPVAVGLR</sequence>
<evidence type="ECO:0000256" key="1">
    <source>
        <dbReference type="SAM" id="SignalP"/>
    </source>
</evidence>
<accession>A0A9W8YMW5</accession>
<dbReference type="AlphaFoldDB" id="A0A9W8YMW5"/>
<name>A0A9W8YMW5_9PEZI</name>
<protein>
    <submittedName>
        <fullName evidence="2">Uncharacterized protein</fullName>
    </submittedName>
</protein>
<reference evidence="2" key="1">
    <citation type="submission" date="2022-10" db="EMBL/GenBank/DDBJ databases">
        <title>Tapping the CABI collections for fungal endophytes: first genome assemblies for Collariella, Neodidymelliopsis, Ascochyta clinopodiicola, Didymella pomorum, Didymosphaeria variabile, Neocosmospora piperis and Neocucurbitaria cava.</title>
        <authorList>
            <person name="Hill R."/>
        </authorList>
    </citation>
    <scope>NUCLEOTIDE SEQUENCE</scope>
    <source>
        <strain evidence="2">IMI 355082</strain>
    </source>
</reference>
<keyword evidence="1" id="KW-0732">Signal</keyword>
<evidence type="ECO:0000313" key="2">
    <source>
        <dbReference type="EMBL" id="KAJ4387158.1"/>
    </source>
</evidence>
<feature type="signal peptide" evidence="1">
    <location>
        <begin position="1"/>
        <end position="22"/>
    </location>
</feature>
<feature type="chain" id="PRO_5040935177" evidence="1">
    <location>
        <begin position="23"/>
        <end position="100"/>
    </location>
</feature>
<comment type="caution">
    <text evidence="2">The sequence shown here is derived from an EMBL/GenBank/DDBJ whole genome shotgun (WGS) entry which is preliminary data.</text>
</comment>
<dbReference type="Proteomes" id="UP001140453">
    <property type="component" value="Unassembled WGS sequence"/>
</dbReference>
<evidence type="ECO:0000313" key="3">
    <source>
        <dbReference type="Proteomes" id="UP001140453"/>
    </source>
</evidence>
<dbReference type="EMBL" id="JAPEVB010000005">
    <property type="protein sequence ID" value="KAJ4387158.1"/>
    <property type="molecule type" value="Genomic_DNA"/>
</dbReference>